<dbReference type="AlphaFoldDB" id="A0A9W8B3D0"/>
<proteinExistence type="predicted"/>
<gene>
    <name evidence="1" type="ORF">H4R34_004046</name>
</gene>
<sequence>MSLQDDYIEYKVVKKSFTSTVKQIVNAQKVVEFTKRSKYDGAEKVLLDGFSEEVVWEVATQPANQRKKAYTNASIFTKIEVTKKNAPGHSRYRFYWCGEEFIWKHYGYAGCNFKCVHSISEEVVADFHYITWSVLDVGKLKIFPQQHRWSNGFKEFLIFSVIDIVEDTLAIGRKLNSPAAGKANVNTVGTDSTLETTPFLVAQN</sequence>
<name>A0A9W8B3D0_9FUNG</name>
<evidence type="ECO:0000313" key="2">
    <source>
        <dbReference type="Proteomes" id="UP001151582"/>
    </source>
</evidence>
<organism evidence="1 2">
    <name type="scientific">Dimargaris verticillata</name>
    <dbReference type="NCBI Taxonomy" id="2761393"/>
    <lineage>
        <taxon>Eukaryota</taxon>
        <taxon>Fungi</taxon>
        <taxon>Fungi incertae sedis</taxon>
        <taxon>Zoopagomycota</taxon>
        <taxon>Kickxellomycotina</taxon>
        <taxon>Dimargaritomycetes</taxon>
        <taxon>Dimargaritales</taxon>
        <taxon>Dimargaritaceae</taxon>
        <taxon>Dimargaris</taxon>
    </lineage>
</organism>
<dbReference type="EMBL" id="JANBQB010000449">
    <property type="protein sequence ID" value="KAJ1976254.1"/>
    <property type="molecule type" value="Genomic_DNA"/>
</dbReference>
<evidence type="ECO:0000313" key="1">
    <source>
        <dbReference type="EMBL" id="KAJ1976254.1"/>
    </source>
</evidence>
<accession>A0A9W8B3D0</accession>
<comment type="caution">
    <text evidence="1">The sequence shown here is derived from an EMBL/GenBank/DDBJ whole genome shotgun (WGS) entry which is preliminary data.</text>
</comment>
<dbReference type="OrthoDB" id="5527609at2759"/>
<keyword evidence="2" id="KW-1185">Reference proteome</keyword>
<dbReference type="Proteomes" id="UP001151582">
    <property type="component" value="Unassembled WGS sequence"/>
</dbReference>
<reference evidence="1" key="1">
    <citation type="submission" date="2022-07" db="EMBL/GenBank/DDBJ databases">
        <title>Phylogenomic reconstructions and comparative analyses of Kickxellomycotina fungi.</title>
        <authorList>
            <person name="Reynolds N.K."/>
            <person name="Stajich J.E."/>
            <person name="Barry K."/>
            <person name="Grigoriev I.V."/>
            <person name="Crous P."/>
            <person name="Smith M.E."/>
        </authorList>
    </citation>
    <scope>NUCLEOTIDE SEQUENCE</scope>
    <source>
        <strain evidence="1">RSA 567</strain>
    </source>
</reference>
<protein>
    <submittedName>
        <fullName evidence="1">Uncharacterized protein</fullName>
    </submittedName>
</protein>